<reference evidence="13 14" key="1">
    <citation type="journal article" date="2020" name="Nat. Commun.">
        <title>Genome of Tripterygium wilfordii and identification of cytochrome P450 involved in triptolide biosynthesis.</title>
        <authorList>
            <person name="Tu L."/>
            <person name="Su P."/>
            <person name="Zhang Z."/>
            <person name="Gao L."/>
            <person name="Wang J."/>
            <person name="Hu T."/>
            <person name="Zhou J."/>
            <person name="Zhang Y."/>
            <person name="Zhao Y."/>
            <person name="Liu Y."/>
            <person name="Song Y."/>
            <person name="Tong Y."/>
            <person name="Lu Y."/>
            <person name="Yang J."/>
            <person name="Xu C."/>
            <person name="Jia M."/>
            <person name="Peters R.J."/>
            <person name="Huang L."/>
            <person name="Gao W."/>
        </authorList>
    </citation>
    <scope>NUCLEOTIDE SEQUENCE [LARGE SCALE GENOMIC DNA]</scope>
    <source>
        <strain evidence="14">cv. XIE 37</strain>
        <tissue evidence="13">Leaf</tissue>
    </source>
</reference>
<dbReference type="InterPro" id="IPR036312">
    <property type="entry name" value="Bifun_inhib/LTP/seed_sf"/>
</dbReference>
<dbReference type="AlphaFoldDB" id="A0A7J7DJL9"/>
<proteinExistence type="inferred from homology"/>
<protein>
    <submittedName>
        <fullName evidence="13">GPI-anchored protein</fullName>
    </submittedName>
</protein>
<keyword evidence="4" id="KW-0336">GPI-anchor</keyword>
<evidence type="ECO:0000256" key="5">
    <source>
        <dbReference type="ARBA" id="ARBA00022729"/>
    </source>
</evidence>
<keyword evidence="10" id="KW-1133">Transmembrane helix</keyword>
<evidence type="ECO:0000256" key="9">
    <source>
        <dbReference type="SAM" id="MobiDB-lite"/>
    </source>
</evidence>
<dbReference type="CDD" id="cd00010">
    <property type="entry name" value="AAI_LTSS"/>
    <property type="match status" value="1"/>
</dbReference>
<dbReference type="InParanoid" id="A0A7J7DJL9"/>
<feature type="transmembrane region" description="Helical" evidence="10">
    <location>
        <begin position="160"/>
        <end position="179"/>
    </location>
</feature>
<evidence type="ECO:0000256" key="6">
    <source>
        <dbReference type="ARBA" id="ARBA00023157"/>
    </source>
</evidence>
<keyword evidence="10" id="KW-0812">Transmembrane</keyword>
<accession>A0A7J7DJL9</accession>
<dbReference type="GO" id="GO:0005886">
    <property type="term" value="C:plasma membrane"/>
    <property type="evidence" value="ECO:0007669"/>
    <property type="project" value="UniProtKB-SubCell"/>
</dbReference>
<dbReference type="InterPro" id="IPR043325">
    <property type="entry name" value="LTSS"/>
</dbReference>
<feature type="chain" id="PRO_5029828591" evidence="11">
    <location>
        <begin position="24"/>
        <end position="187"/>
    </location>
</feature>
<keyword evidence="8" id="KW-0449">Lipoprotein</keyword>
<evidence type="ECO:0000256" key="10">
    <source>
        <dbReference type="SAM" id="Phobius"/>
    </source>
</evidence>
<dbReference type="FunCoup" id="A0A7J7DJL9">
    <property type="interactions" value="273"/>
</dbReference>
<dbReference type="Gene3D" id="1.10.110.10">
    <property type="entry name" value="Plant lipid-transfer and hydrophobic proteins"/>
    <property type="match status" value="1"/>
</dbReference>
<dbReference type="SMART" id="SM00499">
    <property type="entry name" value="AAI"/>
    <property type="match status" value="1"/>
</dbReference>
<dbReference type="SUPFAM" id="SSF47699">
    <property type="entry name" value="Bifunctional inhibitor/lipid-transfer protein/seed storage 2S albumin"/>
    <property type="match status" value="1"/>
</dbReference>
<dbReference type="GO" id="GO:0098552">
    <property type="term" value="C:side of membrane"/>
    <property type="evidence" value="ECO:0007669"/>
    <property type="project" value="UniProtKB-KW"/>
</dbReference>
<dbReference type="OrthoDB" id="1882492at2759"/>
<comment type="similarity">
    <text evidence="2">Belongs to the plant LTP family.</text>
</comment>
<evidence type="ECO:0000259" key="12">
    <source>
        <dbReference type="SMART" id="SM00499"/>
    </source>
</evidence>
<evidence type="ECO:0000256" key="2">
    <source>
        <dbReference type="ARBA" id="ARBA00009748"/>
    </source>
</evidence>
<keyword evidence="3" id="KW-1003">Cell membrane</keyword>
<evidence type="ECO:0000313" key="13">
    <source>
        <dbReference type="EMBL" id="KAF5746434.1"/>
    </source>
</evidence>
<dbReference type="InterPro" id="IPR016140">
    <property type="entry name" value="Bifunc_inhib/LTP/seed_store"/>
</dbReference>
<evidence type="ECO:0000256" key="11">
    <source>
        <dbReference type="SAM" id="SignalP"/>
    </source>
</evidence>
<gene>
    <name evidence="13" type="ORF">HS088_TW06G00605</name>
</gene>
<dbReference type="PANTHER" id="PTHR33044">
    <property type="entry name" value="BIFUNCTIONAL INHIBITOR/LIPID-TRANSFER PROTEIN/SEED STORAGE 2S ALBUMIN SUPERFAMILY PROTEIN-RELATED"/>
    <property type="match status" value="1"/>
</dbReference>
<organism evidence="13 14">
    <name type="scientific">Tripterygium wilfordii</name>
    <name type="common">Thunder God vine</name>
    <dbReference type="NCBI Taxonomy" id="458696"/>
    <lineage>
        <taxon>Eukaryota</taxon>
        <taxon>Viridiplantae</taxon>
        <taxon>Streptophyta</taxon>
        <taxon>Embryophyta</taxon>
        <taxon>Tracheophyta</taxon>
        <taxon>Spermatophyta</taxon>
        <taxon>Magnoliopsida</taxon>
        <taxon>eudicotyledons</taxon>
        <taxon>Gunneridae</taxon>
        <taxon>Pentapetalae</taxon>
        <taxon>rosids</taxon>
        <taxon>fabids</taxon>
        <taxon>Celastrales</taxon>
        <taxon>Celastraceae</taxon>
        <taxon>Tripterygium</taxon>
    </lineage>
</organism>
<keyword evidence="14" id="KW-1185">Reference proteome</keyword>
<feature type="domain" description="Bifunctional inhibitor/plant lipid transfer protein/seed storage helical" evidence="12">
    <location>
        <begin position="30"/>
        <end position="111"/>
    </location>
</feature>
<name>A0A7J7DJL9_TRIWF</name>
<dbReference type="Proteomes" id="UP000593562">
    <property type="component" value="Unassembled WGS sequence"/>
</dbReference>
<evidence type="ECO:0000256" key="3">
    <source>
        <dbReference type="ARBA" id="ARBA00022475"/>
    </source>
</evidence>
<evidence type="ECO:0000256" key="7">
    <source>
        <dbReference type="ARBA" id="ARBA00023180"/>
    </source>
</evidence>
<feature type="compositionally biased region" description="Low complexity" evidence="9">
    <location>
        <begin position="126"/>
        <end position="146"/>
    </location>
</feature>
<keyword evidence="10" id="KW-0472">Membrane</keyword>
<dbReference type="Pfam" id="PF14368">
    <property type="entry name" value="LTP_2"/>
    <property type="match status" value="1"/>
</dbReference>
<sequence length="187" mass="19307">MRAESVILCLVACLFVCGAVVVAEDLSTDCADDFQKVMTCLSFATGKANTPTKECCNSVKDIKESDPKCLCFIIQQTHNGSEAVRSLGIQGAKLLQLPSACAVTNANVSDCPRLLGLDPKSPDAAIFSSNSSSSATPAVPTTTSPTKNDDSDGTKQGPSLVVPLLIALTMSLSLSLSALPSGSASMF</sequence>
<feature type="signal peptide" evidence="11">
    <location>
        <begin position="1"/>
        <end position="23"/>
    </location>
</feature>
<comment type="caution">
    <text evidence="13">The sequence shown here is derived from an EMBL/GenBank/DDBJ whole genome shotgun (WGS) entry which is preliminary data.</text>
</comment>
<keyword evidence="5 11" id="KW-0732">Signal</keyword>
<evidence type="ECO:0000313" key="14">
    <source>
        <dbReference type="Proteomes" id="UP000593562"/>
    </source>
</evidence>
<dbReference type="EMBL" id="JAAARO010000006">
    <property type="protein sequence ID" value="KAF5746434.1"/>
    <property type="molecule type" value="Genomic_DNA"/>
</dbReference>
<comment type="subcellular location">
    <subcellularLocation>
        <location evidence="1">Cell membrane</location>
        <topology evidence="1">Lipid-anchor</topology>
        <topology evidence="1">GPI-anchor</topology>
    </subcellularLocation>
</comment>
<keyword evidence="6" id="KW-1015">Disulfide bond</keyword>
<evidence type="ECO:0000256" key="4">
    <source>
        <dbReference type="ARBA" id="ARBA00022622"/>
    </source>
</evidence>
<keyword evidence="7" id="KW-0325">Glycoprotein</keyword>
<evidence type="ECO:0000256" key="8">
    <source>
        <dbReference type="ARBA" id="ARBA00023288"/>
    </source>
</evidence>
<evidence type="ECO:0000256" key="1">
    <source>
        <dbReference type="ARBA" id="ARBA00004609"/>
    </source>
</evidence>
<feature type="region of interest" description="Disordered" evidence="9">
    <location>
        <begin position="126"/>
        <end position="155"/>
    </location>
</feature>